<keyword evidence="1" id="KW-0812">Transmembrane</keyword>
<keyword evidence="3" id="KW-0645">Protease</keyword>
<keyword evidence="3" id="KW-0482">Metalloprotease</keyword>
<dbReference type="RefSeq" id="WP_304181571.1">
    <property type="nucleotide sequence ID" value="NZ_DRGM01000086.1"/>
</dbReference>
<evidence type="ECO:0000259" key="2">
    <source>
        <dbReference type="Pfam" id="PF02517"/>
    </source>
</evidence>
<feature type="domain" description="CAAX prenyl protease 2/Lysostaphin resistance protein A-like" evidence="2">
    <location>
        <begin position="197"/>
        <end position="296"/>
    </location>
</feature>
<dbReference type="EMBL" id="DRGM01000086">
    <property type="protein sequence ID" value="HEA16448.1"/>
    <property type="molecule type" value="Genomic_DNA"/>
</dbReference>
<evidence type="ECO:0000313" key="3">
    <source>
        <dbReference type="EMBL" id="HEA16448.1"/>
    </source>
</evidence>
<dbReference type="InterPro" id="IPR042150">
    <property type="entry name" value="MmRce1-like"/>
</dbReference>
<evidence type="ECO:0000256" key="1">
    <source>
        <dbReference type="SAM" id="Phobius"/>
    </source>
</evidence>
<keyword evidence="1" id="KW-0472">Membrane</keyword>
<dbReference type="GO" id="GO:0080120">
    <property type="term" value="P:CAAX-box protein maturation"/>
    <property type="evidence" value="ECO:0007669"/>
    <property type="project" value="UniProtKB-ARBA"/>
</dbReference>
<comment type="caution">
    <text evidence="3">The sequence shown here is derived from an EMBL/GenBank/DDBJ whole genome shotgun (WGS) entry which is preliminary data.</text>
</comment>
<gene>
    <name evidence="3" type="ORF">ENH88_08390</name>
</gene>
<reference evidence="3" key="1">
    <citation type="journal article" date="2020" name="mSystems">
        <title>Genome- and Community-Level Interaction Insights into Carbon Utilization and Element Cycling Functions of Hydrothermarchaeota in Hydrothermal Sediment.</title>
        <authorList>
            <person name="Zhou Z."/>
            <person name="Liu Y."/>
            <person name="Xu W."/>
            <person name="Pan J."/>
            <person name="Luo Z.H."/>
            <person name="Li M."/>
        </authorList>
    </citation>
    <scope>NUCLEOTIDE SEQUENCE [LARGE SCALE GENOMIC DNA]</scope>
    <source>
        <strain evidence="3">HyVt-346</strain>
    </source>
</reference>
<dbReference type="GO" id="GO:0004175">
    <property type="term" value="F:endopeptidase activity"/>
    <property type="evidence" value="ECO:0007669"/>
    <property type="project" value="UniProtKB-ARBA"/>
</dbReference>
<dbReference type="AlphaFoldDB" id="A0A7V1GE75"/>
<keyword evidence="1" id="KW-1133">Transmembrane helix</keyword>
<feature type="transmembrane region" description="Helical" evidence="1">
    <location>
        <begin position="110"/>
        <end position="135"/>
    </location>
</feature>
<sequence length="336" mass="37326">MEDLKLFTRNNPIMTFTCLAFSLTWLVWFSVPSIAGDNWAFGKIIAGAGFGPALAAIILAQLQGTGCEFRSVKWWTSLSGVFAIMCAIYTSMLMTGDAITLELFKKAEPIGFSTLSIVSVIISSAVAAFIVACLICSRDSRFSSLLQFRINLKWCLIALFLPATWFLLGMLTVTLTDGTAPTFPLDFLNSTDTLFVLRSILFTFFVVAIGEEAGWRAWLLPELQKRFSPLLSSFILGLIWGAWHFPLFVIGQYSESPVATFAKMGACVILATLFTWLYNHSKQSLLVAVIFHTALNNSARILPITAQSGIYMLAIFITVIVFDKMWKKERGQIRLT</sequence>
<protein>
    <submittedName>
        <fullName evidence="3">CPBP family intramembrane metalloprotease</fullName>
    </submittedName>
</protein>
<dbReference type="InterPro" id="IPR003675">
    <property type="entry name" value="Rce1/LyrA-like_dom"/>
</dbReference>
<dbReference type="Pfam" id="PF02517">
    <property type="entry name" value="Rce1-like"/>
    <property type="match status" value="1"/>
</dbReference>
<organism evidence="3">
    <name type="scientific">Pseudoalteromonas prydzensis</name>
    <dbReference type="NCBI Taxonomy" id="182141"/>
    <lineage>
        <taxon>Bacteria</taxon>
        <taxon>Pseudomonadati</taxon>
        <taxon>Pseudomonadota</taxon>
        <taxon>Gammaproteobacteria</taxon>
        <taxon>Alteromonadales</taxon>
        <taxon>Pseudoalteromonadaceae</taxon>
        <taxon>Pseudoalteromonas</taxon>
    </lineage>
</organism>
<keyword evidence="3" id="KW-0378">Hydrolase</keyword>
<name>A0A7V1GE75_9GAMM</name>
<proteinExistence type="predicted"/>
<feature type="transmembrane region" description="Helical" evidence="1">
    <location>
        <begin position="156"/>
        <end position="175"/>
    </location>
</feature>
<feature type="transmembrane region" description="Helical" evidence="1">
    <location>
        <begin position="72"/>
        <end position="90"/>
    </location>
</feature>
<feature type="transmembrane region" description="Helical" evidence="1">
    <location>
        <begin position="195"/>
        <end position="215"/>
    </location>
</feature>
<dbReference type="Proteomes" id="UP000886188">
    <property type="component" value="Unassembled WGS sequence"/>
</dbReference>
<dbReference type="PANTHER" id="PTHR35797:SF1">
    <property type="entry name" value="PROTEASE"/>
    <property type="match status" value="1"/>
</dbReference>
<dbReference type="PANTHER" id="PTHR35797">
    <property type="entry name" value="PROTEASE-RELATED"/>
    <property type="match status" value="1"/>
</dbReference>
<accession>A0A7V1GE75</accession>
<feature type="transmembrane region" description="Helical" evidence="1">
    <location>
        <begin position="258"/>
        <end position="278"/>
    </location>
</feature>
<dbReference type="GO" id="GO:0008237">
    <property type="term" value="F:metallopeptidase activity"/>
    <property type="evidence" value="ECO:0007669"/>
    <property type="project" value="UniProtKB-KW"/>
</dbReference>
<feature type="transmembrane region" description="Helical" evidence="1">
    <location>
        <begin position="40"/>
        <end position="60"/>
    </location>
</feature>
<feature type="transmembrane region" description="Helical" evidence="1">
    <location>
        <begin position="308"/>
        <end position="326"/>
    </location>
</feature>
<feature type="transmembrane region" description="Helical" evidence="1">
    <location>
        <begin position="12"/>
        <end position="34"/>
    </location>
</feature>
<feature type="transmembrane region" description="Helical" evidence="1">
    <location>
        <begin position="227"/>
        <end position="246"/>
    </location>
</feature>